<evidence type="ECO:0000313" key="7">
    <source>
        <dbReference type="Proteomes" id="UP001164286"/>
    </source>
</evidence>
<keyword evidence="4" id="KW-0560">Oxidoreductase</keyword>
<dbReference type="InterPro" id="IPR020946">
    <property type="entry name" value="Flavin_mOase-like"/>
</dbReference>
<keyword evidence="7" id="KW-1185">Reference proteome</keyword>
<dbReference type="PANTHER" id="PTHR43872">
    <property type="entry name" value="MONOOXYGENASE, PUTATIVE (AFU_ORTHOLOGUE AFUA_8G02570)-RELATED"/>
    <property type="match status" value="1"/>
</dbReference>
<sequence length="504" mass="55618">MPSTKSSFDSEEHLDVLVLGAGVAGVNAAYLVRSQLPSATFAVLEGRDTIGGTWKFWKYPGFRCDSAMSSYAFTWYPWKHEQQVVPGGRIGEYVDEAVDAVGLRKDIRLGHKVNGLDWRSDEARWAVEVQVKGEEKPKIITARWVISCMGYYTYDKALPATIPGIDNFGGEVIHPQFWPEDASCEGKKVIVVGSGSTAMTIFPAIADTCSQVTLLQRSPSYVASIPSQSRLSVLHRFLPALLASRIIRFVGLLTEYLFVAFLRGYPTAAKKALRKGVVARLGADYPVDTHFKPRYNPWQQRMILSKDGELFDALSKPNTEIVTDTIQTVDKTGVLTSSGRHLDADMIITATGLFVDPTGSSRISMDGVPKSLSNRFARRGTMLEGIPNFGFITGFLVGSYTPGCNALTQNFLKIMKHAEDTGAVTATPEMPAEEKKGVETKSFMSMTSTYFVEAQDRLPVVTGKGVWHGRENLWKDTKVNWFGSMTEGMRYDKAVKGASRKKAE</sequence>
<dbReference type="InterPro" id="IPR051820">
    <property type="entry name" value="FAD-binding_MO"/>
</dbReference>
<dbReference type="EMBL" id="JAKWFO010000005">
    <property type="protein sequence ID" value="KAI9635551.1"/>
    <property type="molecule type" value="Genomic_DNA"/>
</dbReference>
<dbReference type="GO" id="GO:0050660">
    <property type="term" value="F:flavin adenine dinucleotide binding"/>
    <property type="evidence" value="ECO:0007669"/>
    <property type="project" value="InterPro"/>
</dbReference>
<dbReference type="GO" id="GO:0050661">
    <property type="term" value="F:NADP binding"/>
    <property type="evidence" value="ECO:0007669"/>
    <property type="project" value="InterPro"/>
</dbReference>
<protein>
    <submittedName>
        <fullName evidence="6">Monooxygenase</fullName>
    </submittedName>
</protein>
<dbReference type="PANTHER" id="PTHR43872:SF1">
    <property type="entry name" value="MONOOXYGENASE, PUTATIVE (AFU_ORTHOLOGUE AFUA_8G02570)-RELATED"/>
    <property type="match status" value="1"/>
</dbReference>
<name>A0AA38LVN5_9TREE</name>
<evidence type="ECO:0000256" key="3">
    <source>
        <dbReference type="ARBA" id="ARBA00022827"/>
    </source>
</evidence>
<dbReference type="GO" id="GO:0004499">
    <property type="term" value="F:N,N-dimethylaniline monooxygenase activity"/>
    <property type="evidence" value="ECO:0007669"/>
    <property type="project" value="InterPro"/>
</dbReference>
<keyword evidence="5 6" id="KW-0503">Monooxygenase</keyword>
<gene>
    <name evidence="6" type="ORF">MKK02DRAFT_25776</name>
</gene>
<evidence type="ECO:0000256" key="5">
    <source>
        <dbReference type="ARBA" id="ARBA00023033"/>
    </source>
</evidence>
<dbReference type="Pfam" id="PF00743">
    <property type="entry name" value="FMO-like"/>
    <property type="match status" value="1"/>
</dbReference>
<dbReference type="RefSeq" id="XP_052945328.1">
    <property type="nucleotide sequence ID" value="XM_053087088.1"/>
</dbReference>
<dbReference type="Proteomes" id="UP001164286">
    <property type="component" value="Unassembled WGS sequence"/>
</dbReference>
<reference evidence="6" key="1">
    <citation type="journal article" date="2022" name="G3 (Bethesda)">
        <title>High quality genome of the basidiomycete yeast Dioszegia hungarica PDD-24b-2 isolated from cloud water.</title>
        <authorList>
            <person name="Jarrige D."/>
            <person name="Haridas S."/>
            <person name="Bleykasten-Grosshans C."/>
            <person name="Joly M."/>
            <person name="Nadalig T."/>
            <person name="Sancelme M."/>
            <person name="Vuilleumier S."/>
            <person name="Grigoriev I.V."/>
            <person name="Amato P."/>
            <person name="Bringel F."/>
        </authorList>
    </citation>
    <scope>NUCLEOTIDE SEQUENCE</scope>
    <source>
        <strain evidence="6">PDD-24b-2</strain>
    </source>
</reference>
<comment type="cofactor">
    <cofactor evidence="1">
        <name>FAD</name>
        <dbReference type="ChEBI" id="CHEBI:57692"/>
    </cofactor>
</comment>
<proteinExistence type="predicted"/>
<evidence type="ECO:0000256" key="1">
    <source>
        <dbReference type="ARBA" id="ARBA00001974"/>
    </source>
</evidence>
<evidence type="ECO:0000256" key="4">
    <source>
        <dbReference type="ARBA" id="ARBA00023002"/>
    </source>
</evidence>
<organism evidence="6 7">
    <name type="scientific">Dioszegia hungarica</name>
    <dbReference type="NCBI Taxonomy" id="4972"/>
    <lineage>
        <taxon>Eukaryota</taxon>
        <taxon>Fungi</taxon>
        <taxon>Dikarya</taxon>
        <taxon>Basidiomycota</taxon>
        <taxon>Agaricomycotina</taxon>
        <taxon>Tremellomycetes</taxon>
        <taxon>Tremellales</taxon>
        <taxon>Bulleribasidiaceae</taxon>
        <taxon>Dioszegia</taxon>
    </lineage>
</organism>
<dbReference type="InterPro" id="IPR036188">
    <property type="entry name" value="FAD/NAD-bd_sf"/>
</dbReference>
<dbReference type="SUPFAM" id="SSF51905">
    <property type="entry name" value="FAD/NAD(P)-binding domain"/>
    <property type="match status" value="1"/>
</dbReference>
<keyword evidence="2" id="KW-0285">Flavoprotein</keyword>
<comment type="caution">
    <text evidence="6">The sequence shown here is derived from an EMBL/GenBank/DDBJ whole genome shotgun (WGS) entry which is preliminary data.</text>
</comment>
<dbReference type="GeneID" id="77726289"/>
<keyword evidence="3" id="KW-0274">FAD</keyword>
<evidence type="ECO:0000256" key="2">
    <source>
        <dbReference type="ARBA" id="ARBA00022630"/>
    </source>
</evidence>
<evidence type="ECO:0000313" key="6">
    <source>
        <dbReference type="EMBL" id="KAI9635551.1"/>
    </source>
</evidence>
<accession>A0AA38LVN5</accession>
<dbReference type="Gene3D" id="3.50.50.60">
    <property type="entry name" value="FAD/NAD(P)-binding domain"/>
    <property type="match status" value="2"/>
</dbReference>
<dbReference type="AlphaFoldDB" id="A0AA38LVN5"/>